<dbReference type="VEuPathDB" id="TriTrypDB:TRSC58_05183"/>
<sequence length="517" mass="55162">MRRVLLFRNRVDFVATLIQQGRLADMLMLHHFSSQGTQAAHAGNAVEGSSGSGTNVSVAGDARRALLAKSEAVRAKAMALPCMGWLEDAYGVGEWCALSESQDMVRAVVSANDPTRATLRGTFLALVQEGRSPASVRLAASKESGEALLLTVPLEQSGEKVRSSIVGGGLRTVTLNEAEASVVSDAATAVDAFAAEQNIISAAVCRGILGKLEEICALHATHTMRYDALLVRNPAVQKRLSQLVCARFSLEALSSFVATAAVDEPLPLVESVALRIHAKHALSAGIRHARDVIHGTAMLKASPHRSKPERLIDYPYARQLFDAELDVISSLGGSCEAAMRRSFTPLLAHSQAQVSMGVQSSMAAVLVGGSSVSVNLAAPHVNLRVSAASLEEDITTLLQRVQEQKKRTDPLFVKAVAQYSAEVFANTAVVYRATGSLTREDDAAPRDWLLTQAFCADSRTRRSAILRDWEMSSAARKAVGKAADLSGCTTHPVELANAEPVRKSQAPPKATARREAQ</sequence>
<reference evidence="2 3" key="1">
    <citation type="journal article" date="2018" name="BMC Genomics">
        <title>Genomic comparison of Trypanosoma conorhini and Trypanosoma rangeli to Trypanosoma cruzi strains of high and low virulence.</title>
        <authorList>
            <person name="Bradwell K.R."/>
            <person name="Koparde V.N."/>
            <person name="Matveyev A.V."/>
            <person name="Serrano M.G."/>
            <person name="Alves J.M."/>
            <person name="Parikh H."/>
            <person name="Huang B."/>
            <person name="Lee V."/>
            <person name="Espinosa-Alvarez O."/>
            <person name="Ortiz P.A."/>
            <person name="Costa-Martins A.G."/>
            <person name="Teixeira M.M."/>
            <person name="Buck G.A."/>
        </authorList>
    </citation>
    <scope>NUCLEOTIDE SEQUENCE [LARGE SCALE GENOMIC DNA]</scope>
    <source>
        <strain evidence="2 3">AM80</strain>
    </source>
</reference>
<dbReference type="OrthoDB" id="272657at2759"/>
<feature type="region of interest" description="Disordered" evidence="1">
    <location>
        <begin position="490"/>
        <end position="517"/>
    </location>
</feature>
<dbReference type="SUPFAM" id="SSF47203">
    <property type="entry name" value="Acyl-CoA dehydrogenase C-terminal domain-like"/>
    <property type="match status" value="1"/>
</dbReference>
<dbReference type="InterPro" id="IPR036250">
    <property type="entry name" value="AcylCo_DH-like_C"/>
</dbReference>
<dbReference type="OMA" id="DEYGMAR"/>
<evidence type="ECO:0000313" key="2">
    <source>
        <dbReference type="EMBL" id="RNF08679.1"/>
    </source>
</evidence>
<dbReference type="Proteomes" id="UP000283634">
    <property type="component" value="Unassembled WGS sequence"/>
</dbReference>
<keyword evidence="2" id="KW-0560">Oxidoreductase</keyword>
<dbReference type="RefSeq" id="XP_029240533.1">
    <property type="nucleotide sequence ID" value="XM_029379611.1"/>
</dbReference>
<proteinExistence type="predicted"/>
<dbReference type="AlphaFoldDB" id="A0A3R7NMJ1"/>
<comment type="caution">
    <text evidence="2">The sequence shown here is derived from an EMBL/GenBank/DDBJ whole genome shotgun (WGS) entry which is preliminary data.</text>
</comment>
<evidence type="ECO:0000256" key="1">
    <source>
        <dbReference type="SAM" id="MobiDB-lite"/>
    </source>
</evidence>
<dbReference type="GO" id="GO:0016627">
    <property type="term" value="F:oxidoreductase activity, acting on the CH-CH group of donors"/>
    <property type="evidence" value="ECO:0007669"/>
    <property type="project" value="InterPro"/>
</dbReference>
<protein>
    <submittedName>
        <fullName evidence="2">Oxidoreductase</fullName>
        <ecNumber evidence="2">1.3.-.-</ecNumber>
    </submittedName>
</protein>
<dbReference type="EMBL" id="MKGL01000061">
    <property type="protein sequence ID" value="RNF08679.1"/>
    <property type="molecule type" value="Genomic_DNA"/>
</dbReference>
<name>A0A3R7NMJ1_TRYRA</name>
<dbReference type="GeneID" id="40326545"/>
<accession>A0A3R7NMJ1</accession>
<keyword evidence="3" id="KW-1185">Reference proteome</keyword>
<gene>
    <name evidence="2" type="ORF">TraAM80_02612</name>
</gene>
<organism evidence="2 3">
    <name type="scientific">Trypanosoma rangeli</name>
    <dbReference type="NCBI Taxonomy" id="5698"/>
    <lineage>
        <taxon>Eukaryota</taxon>
        <taxon>Discoba</taxon>
        <taxon>Euglenozoa</taxon>
        <taxon>Kinetoplastea</taxon>
        <taxon>Metakinetoplastina</taxon>
        <taxon>Trypanosomatida</taxon>
        <taxon>Trypanosomatidae</taxon>
        <taxon>Trypanosoma</taxon>
        <taxon>Herpetosoma</taxon>
    </lineage>
</organism>
<dbReference type="EC" id="1.3.-.-" evidence="2"/>
<evidence type="ECO:0000313" key="3">
    <source>
        <dbReference type="Proteomes" id="UP000283634"/>
    </source>
</evidence>